<gene>
    <name evidence="1" type="ORF">NLG97_g9974</name>
</gene>
<organism evidence="1 2">
    <name type="scientific">Lecanicillium saksenae</name>
    <dbReference type="NCBI Taxonomy" id="468837"/>
    <lineage>
        <taxon>Eukaryota</taxon>
        <taxon>Fungi</taxon>
        <taxon>Dikarya</taxon>
        <taxon>Ascomycota</taxon>
        <taxon>Pezizomycotina</taxon>
        <taxon>Sordariomycetes</taxon>
        <taxon>Hypocreomycetidae</taxon>
        <taxon>Hypocreales</taxon>
        <taxon>Cordycipitaceae</taxon>
        <taxon>Lecanicillium</taxon>
    </lineage>
</organism>
<keyword evidence="2" id="KW-1185">Reference proteome</keyword>
<dbReference type="Proteomes" id="UP001148737">
    <property type="component" value="Unassembled WGS sequence"/>
</dbReference>
<sequence>MAKVKVPADYPFPPHEVGVAAIPPTEFYTDENAHLAEDYIRFAVCKEDAVLEEAKNKLRGLKKYMTE</sequence>
<name>A0ACC1QFT0_9HYPO</name>
<comment type="caution">
    <text evidence="1">The sequence shown here is derived from an EMBL/GenBank/DDBJ whole genome shotgun (WGS) entry which is preliminary data.</text>
</comment>
<evidence type="ECO:0000313" key="1">
    <source>
        <dbReference type="EMBL" id="KAJ3474136.1"/>
    </source>
</evidence>
<reference evidence="1" key="1">
    <citation type="submission" date="2022-07" db="EMBL/GenBank/DDBJ databases">
        <title>Genome Sequence of Lecanicillium saksenae.</title>
        <authorList>
            <person name="Buettner E."/>
        </authorList>
    </citation>
    <scope>NUCLEOTIDE SEQUENCE</scope>
    <source>
        <strain evidence="1">VT-O1</strain>
    </source>
</reference>
<protein>
    <submittedName>
        <fullName evidence="1">Uncharacterized protein</fullName>
    </submittedName>
</protein>
<accession>A0ACC1QFT0</accession>
<dbReference type="EMBL" id="JANAKD010002264">
    <property type="protein sequence ID" value="KAJ3474136.1"/>
    <property type="molecule type" value="Genomic_DNA"/>
</dbReference>
<proteinExistence type="predicted"/>
<evidence type="ECO:0000313" key="2">
    <source>
        <dbReference type="Proteomes" id="UP001148737"/>
    </source>
</evidence>